<gene>
    <name evidence="3" type="ORF">LX16_2032</name>
</gene>
<proteinExistence type="predicted"/>
<dbReference type="Pfam" id="PF22636">
    <property type="entry name" value="FlK"/>
    <property type="match status" value="1"/>
</dbReference>
<feature type="region of interest" description="Disordered" evidence="1">
    <location>
        <begin position="1"/>
        <end position="21"/>
    </location>
</feature>
<dbReference type="InterPro" id="IPR025540">
    <property type="entry name" value="FlK"/>
</dbReference>
<keyword evidence="4" id="KW-1185">Reference proteome</keyword>
<dbReference type="PANTHER" id="PTHR36934">
    <property type="entry name" value="BLR0278 PROTEIN"/>
    <property type="match status" value="1"/>
</dbReference>
<comment type="caution">
    <text evidence="3">The sequence shown here is derived from an EMBL/GenBank/DDBJ whole genome shotgun (WGS) entry which is preliminary data.</text>
</comment>
<dbReference type="CDD" id="cd03440">
    <property type="entry name" value="hot_dog"/>
    <property type="match status" value="1"/>
</dbReference>
<sequence length="196" mass="20635">MTGPAAGYGNRDRAPASRHTLARAPASSLLGVHIDDAEPLAPERVTGAVTAVVGAADTAQVLGSGDVPVLGTPRVLALAEAATVSALTRRMPTRWTSLGVEASVRHVAAVAVGSQVTAAVVLRAREGRDLDFEFTVTEAGGRLVATGRIRRRLMERARFLERVGAPVVADSQAPEGVPVRVEWDRLPIRRRTGRPA</sequence>
<evidence type="ECO:0000259" key="2">
    <source>
        <dbReference type="Pfam" id="PF22636"/>
    </source>
</evidence>
<feature type="domain" description="Fluoroacetyl-CoA-specific thioesterase-like" evidence="2">
    <location>
        <begin position="53"/>
        <end position="155"/>
    </location>
</feature>
<protein>
    <submittedName>
        <fullName evidence="3">Putative thioesterase</fullName>
    </submittedName>
</protein>
<dbReference type="EMBL" id="VLLL01000005">
    <property type="protein sequence ID" value="TWJ16303.1"/>
    <property type="molecule type" value="Genomic_DNA"/>
</dbReference>
<evidence type="ECO:0000313" key="3">
    <source>
        <dbReference type="EMBL" id="TWJ16303.1"/>
    </source>
</evidence>
<dbReference type="Gene3D" id="3.10.129.10">
    <property type="entry name" value="Hotdog Thioesterase"/>
    <property type="match status" value="1"/>
</dbReference>
<dbReference type="InterPro" id="IPR054485">
    <property type="entry name" value="FlK-like_dom"/>
</dbReference>
<dbReference type="PANTHER" id="PTHR36934:SF1">
    <property type="entry name" value="THIOESTERASE DOMAIN-CONTAINING PROTEIN"/>
    <property type="match status" value="1"/>
</dbReference>
<organism evidence="3 4">
    <name type="scientific">Stackebrandtia albiflava</name>
    <dbReference type="NCBI Taxonomy" id="406432"/>
    <lineage>
        <taxon>Bacteria</taxon>
        <taxon>Bacillati</taxon>
        <taxon>Actinomycetota</taxon>
        <taxon>Actinomycetes</taxon>
        <taxon>Glycomycetales</taxon>
        <taxon>Glycomycetaceae</taxon>
        <taxon>Stackebrandtia</taxon>
    </lineage>
</organism>
<accession>A0A562VEJ0</accession>
<name>A0A562VEJ0_9ACTN</name>
<dbReference type="Proteomes" id="UP000321617">
    <property type="component" value="Unassembled WGS sequence"/>
</dbReference>
<dbReference type="AlphaFoldDB" id="A0A562VEJ0"/>
<evidence type="ECO:0000256" key="1">
    <source>
        <dbReference type="SAM" id="MobiDB-lite"/>
    </source>
</evidence>
<evidence type="ECO:0000313" key="4">
    <source>
        <dbReference type="Proteomes" id="UP000321617"/>
    </source>
</evidence>
<dbReference type="InterPro" id="IPR029069">
    <property type="entry name" value="HotDog_dom_sf"/>
</dbReference>
<dbReference type="SUPFAM" id="SSF54637">
    <property type="entry name" value="Thioesterase/thiol ester dehydrase-isomerase"/>
    <property type="match status" value="1"/>
</dbReference>
<reference evidence="3 4" key="1">
    <citation type="journal article" date="2013" name="Stand. Genomic Sci.">
        <title>Genomic Encyclopedia of Type Strains, Phase I: The one thousand microbial genomes (KMG-I) project.</title>
        <authorList>
            <person name="Kyrpides N.C."/>
            <person name="Woyke T."/>
            <person name="Eisen J.A."/>
            <person name="Garrity G."/>
            <person name="Lilburn T.G."/>
            <person name="Beck B.J."/>
            <person name="Whitman W.B."/>
            <person name="Hugenholtz P."/>
            <person name="Klenk H.P."/>
        </authorList>
    </citation>
    <scope>NUCLEOTIDE SEQUENCE [LARGE SCALE GENOMIC DNA]</scope>
    <source>
        <strain evidence="3 4">DSM 45044</strain>
    </source>
</reference>